<dbReference type="EMBL" id="JAZIBG010000054">
    <property type="protein sequence ID" value="MEF7617154.1"/>
    <property type="molecule type" value="Genomic_DNA"/>
</dbReference>
<comment type="similarity">
    <text evidence="1">Belongs to the TTC38 family.</text>
</comment>
<name>A0AAW9QD39_9BURK</name>
<dbReference type="Proteomes" id="UP001336250">
    <property type="component" value="Unassembled WGS sequence"/>
</dbReference>
<dbReference type="InterPro" id="IPR011990">
    <property type="entry name" value="TPR-like_helical_dom_sf"/>
</dbReference>
<dbReference type="RefSeq" id="WP_332292841.1">
    <property type="nucleotide sequence ID" value="NZ_JAZIBG010000054.1"/>
</dbReference>
<gene>
    <name evidence="5" type="ORF">V4F39_24790</name>
</gene>
<evidence type="ECO:0000313" key="6">
    <source>
        <dbReference type="Proteomes" id="UP001336250"/>
    </source>
</evidence>
<dbReference type="PANTHER" id="PTHR16263">
    <property type="entry name" value="TETRATRICOPEPTIDE REPEAT PROTEIN 38"/>
    <property type="match status" value="1"/>
</dbReference>
<reference evidence="5 6" key="1">
    <citation type="submission" date="2024-02" db="EMBL/GenBank/DDBJ databases">
        <title>Genome sequence of Aquincola sp. MAHUQ-54.</title>
        <authorList>
            <person name="Huq M.A."/>
        </authorList>
    </citation>
    <scope>NUCLEOTIDE SEQUENCE [LARGE SCALE GENOMIC DNA]</scope>
    <source>
        <strain evidence="5 6">MAHUQ-54</strain>
    </source>
</reference>
<dbReference type="InterPro" id="IPR033891">
    <property type="entry name" value="TTC38"/>
</dbReference>
<evidence type="ECO:0000256" key="2">
    <source>
        <dbReference type="ARBA" id="ARBA00019992"/>
    </source>
</evidence>
<dbReference type="PANTHER" id="PTHR16263:SF4">
    <property type="entry name" value="TETRATRICOPEPTIDE REPEAT PROTEIN 38"/>
    <property type="match status" value="1"/>
</dbReference>
<dbReference type="AlphaFoldDB" id="A0AAW9QD39"/>
<proteinExistence type="inferred from homology"/>
<sequence length="457" mass="49954">MAALHDDRGLLTGTSSQPAMAAAQRALWRMMSFYDPPLADLDDAVAHDPHWLLPRLMKAGFLLSLTEPALLPQAAQVLDDAVPLEADAPARERAHAAALRMVLEGRWQAACRAWDEVLVAHPRDALALQWAHLWDFYRGDALNLRLRVARALPEWEEGDPLYPQVLALHAFGLEECHLYPQAEEAGRRALALDARTPWAVHAVAHVMEMQGRCDEGATWLRAHQPQWAEGNGFACHLWWHAALFRLETLDTTGTLRLVDAHLAGDALQVTLQRLDAASMLWRLRLLGVDAGPRWRALVAGWPLVDEQAGHYAFNDVHAVIALLGAGDVPRAEAWLARCAARALSAEDARRSNHGMAREVGLPLMRALVAGVRGDAAATVPALYGIREGAARFGGSHAQRDLIDLSLLAAAADTDDADARAIGRAVLHERLLAKPPTPMTRHWASRLGLSPRAAGRLA</sequence>
<evidence type="ECO:0000313" key="5">
    <source>
        <dbReference type="EMBL" id="MEF7617154.1"/>
    </source>
</evidence>
<accession>A0AAW9QD39</accession>
<evidence type="ECO:0000256" key="1">
    <source>
        <dbReference type="ARBA" id="ARBA00005857"/>
    </source>
</evidence>
<evidence type="ECO:0000256" key="3">
    <source>
        <dbReference type="ARBA" id="ARBA00022737"/>
    </source>
</evidence>
<keyword evidence="6" id="KW-1185">Reference proteome</keyword>
<dbReference type="CDD" id="cd05804">
    <property type="entry name" value="StaR_like"/>
    <property type="match status" value="1"/>
</dbReference>
<protein>
    <recommendedName>
        <fullName evidence="2">Tetratricopeptide repeat protein 38</fullName>
    </recommendedName>
</protein>
<keyword evidence="3" id="KW-0677">Repeat</keyword>
<evidence type="ECO:0000256" key="4">
    <source>
        <dbReference type="ARBA" id="ARBA00022803"/>
    </source>
</evidence>
<organism evidence="5 6">
    <name type="scientific">Aquincola agrisoli</name>
    <dbReference type="NCBI Taxonomy" id="3119538"/>
    <lineage>
        <taxon>Bacteria</taxon>
        <taxon>Pseudomonadati</taxon>
        <taxon>Pseudomonadota</taxon>
        <taxon>Betaproteobacteria</taxon>
        <taxon>Burkholderiales</taxon>
        <taxon>Sphaerotilaceae</taxon>
        <taxon>Aquincola</taxon>
    </lineage>
</organism>
<comment type="caution">
    <text evidence="5">The sequence shown here is derived from an EMBL/GenBank/DDBJ whole genome shotgun (WGS) entry which is preliminary data.</text>
</comment>
<dbReference type="SUPFAM" id="SSF48452">
    <property type="entry name" value="TPR-like"/>
    <property type="match status" value="1"/>
</dbReference>
<keyword evidence="4" id="KW-0802">TPR repeat</keyword>
<dbReference type="Gene3D" id="1.25.40.10">
    <property type="entry name" value="Tetratricopeptide repeat domain"/>
    <property type="match status" value="1"/>
</dbReference>